<dbReference type="InterPro" id="IPR050204">
    <property type="entry name" value="AraC_XylS_family_regulators"/>
</dbReference>
<dbReference type="Proteomes" id="UP000199614">
    <property type="component" value="Unassembled WGS sequence"/>
</dbReference>
<evidence type="ECO:0000256" key="3">
    <source>
        <dbReference type="ARBA" id="ARBA00023159"/>
    </source>
</evidence>
<dbReference type="SUPFAM" id="SSF46689">
    <property type="entry name" value="Homeodomain-like"/>
    <property type="match status" value="2"/>
</dbReference>
<keyword evidence="3" id="KW-0010">Activator</keyword>
<evidence type="ECO:0000256" key="4">
    <source>
        <dbReference type="ARBA" id="ARBA00023163"/>
    </source>
</evidence>
<name>A0A1I4WNV4_PSUAM</name>
<organism evidence="6 7">
    <name type="scientific">Pseudonocardia ammonioxydans</name>
    <dbReference type="NCBI Taxonomy" id="260086"/>
    <lineage>
        <taxon>Bacteria</taxon>
        <taxon>Bacillati</taxon>
        <taxon>Actinomycetota</taxon>
        <taxon>Actinomycetes</taxon>
        <taxon>Pseudonocardiales</taxon>
        <taxon>Pseudonocardiaceae</taxon>
        <taxon>Pseudonocardia</taxon>
    </lineage>
</organism>
<dbReference type="SUPFAM" id="SSF51215">
    <property type="entry name" value="Regulatory protein AraC"/>
    <property type="match status" value="1"/>
</dbReference>
<dbReference type="Gene3D" id="1.10.10.60">
    <property type="entry name" value="Homeodomain-like"/>
    <property type="match status" value="1"/>
</dbReference>
<dbReference type="EMBL" id="FOUY01000009">
    <property type="protein sequence ID" value="SFN15468.1"/>
    <property type="molecule type" value="Genomic_DNA"/>
</dbReference>
<dbReference type="InterPro" id="IPR018060">
    <property type="entry name" value="HTH_AraC"/>
</dbReference>
<feature type="domain" description="HTH araC/xylS-type" evidence="5">
    <location>
        <begin position="192"/>
        <end position="290"/>
    </location>
</feature>
<dbReference type="GO" id="GO:0043565">
    <property type="term" value="F:sequence-specific DNA binding"/>
    <property type="evidence" value="ECO:0007669"/>
    <property type="project" value="InterPro"/>
</dbReference>
<protein>
    <submittedName>
        <fullName evidence="6">Transcriptional regulator, AraC family</fullName>
    </submittedName>
</protein>
<dbReference type="OrthoDB" id="9799345at2"/>
<dbReference type="PROSITE" id="PS00041">
    <property type="entry name" value="HTH_ARAC_FAMILY_1"/>
    <property type="match status" value="1"/>
</dbReference>
<accession>A0A1I4WNV4</accession>
<keyword evidence="7" id="KW-1185">Reference proteome</keyword>
<dbReference type="STRING" id="260086.SAMN05216207_100913"/>
<dbReference type="GO" id="GO:0003700">
    <property type="term" value="F:DNA-binding transcription factor activity"/>
    <property type="evidence" value="ECO:0007669"/>
    <property type="project" value="InterPro"/>
</dbReference>
<evidence type="ECO:0000259" key="5">
    <source>
        <dbReference type="PROSITE" id="PS01124"/>
    </source>
</evidence>
<dbReference type="Pfam" id="PF02311">
    <property type="entry name" value="AraC_binding"/>
    <property type="match status" value="1"/>
</dbReference>
<dbReference type="InterPro" id="IPR009057">
    <property type="entry name" value="Homeodomain-like_sf"/>
</dbReference>
<dbReference type="InterPro" id="IPR037923">
    <property type="entry name" value="HTH-like"/>
</dbReference>
<keyword evidence="1" id="KW-0805">Transcription regulation</keyword>
<dbReference type="InterPro" id="IPR018062">
    <property type="entry name" value="HTH_AraC-typ_CS"/>
</dbReference>
<keyword evidence="4" id="KW-0804">Transcription</keyword>
<keyword evidence="2" id="KW-0238">DNA-binding</keyword>
<dbReference type="PROSITE" id="PS01124">
    <property type="entry name" value="HTH_ARAC_FAMILY_2"/>
    <property type="match status" value="1"/>
</dbReference>
<dbReference type="Pfam" id="PF12833">
    <property type="entry name" value="HTH_18"/>
    <property type="match status" value="1"/>
</dbReference>
<dbReference type="SMART" id="SM00342">
    <property type="entry name" value="HTH_ARAC"/>
    <property type="match status" value="1"/>
</dbReference>
<proteinExistence type="predicted"/>
<dbReference type="InterPro" id="IPR003313">
    <property type="entry name" value="AraC-bd"/>
</dbReference>
<dbReference type="RefSeq" id="WP_093340984.1">
    <property type="nucleotide sequence ID" value="NZ_FOUY01000009.1"/>
</dbReference>
<evidence type="ECO:0000256" key="1">
    <source>
        <dbReference type="ARBA" id="ARBA00023015"/>
    </source>
</evidence>
<dbReference type="Gene3D" id="2.60.120.10">
    <property type="entry name" value="Jelly Rolls"/>
    <property type="match status" value="1"/>
</dbReference>
<dbReference type="PANTHER" id="PTHR46796">
    <property type="entry name" value="HTH-TYPE TRANSCRIPTIONAL ACTIVATOR RHAS-RELATED"/>
    <property type="match status" value="1"/>
</dbReference>
<reference evidence="6 7" key="1">
    <citation type="submission" date="2016-10" db="EMBL/GenBank/DDBJ databases">
        <authorList>
            <person name="de Groot N.N."/>
        </authorList>
    </citation>
    <scope>NUCLEOTIDE SEQUENCE [LARGE SCALE GENOMIC DNA]</scope>
    <source>
        <strain evidence="6 7">CGMCC 4.1877</strain>
    </source>
</reference>
<evidence type="ECO:0000256" key="2">
    <source>
        <dbReference type="ARBA" id="ARBA00023125"/>
    </source>
</evidence>
<gene>
    <name evidence="6" type="ORF">SAMN05216207_100913</name>
</gene>
<dbReference type="InterPro" id="IPR014710">
    <property type="entry name" value="RmlC-like_jellyroll"/>
</dbReference>
<evidence type="ECO:0000313" key="6">
    <source>
        <dbReference type="EMBL" id="SFN15468.1"/>
    </source>
</evidence>
<dbReference type="AlphaFoldDB" id="A0A1I4WNV4"/>
<evidence type="ECO:0000313" key="7">
    <source>
        <dbReference type="Proteomes" id="UP000199614"/>
    </source>
</evidence>
<sequence>MGRSSGVPLLGFAHAPVPIAVEHRSGAGLAELPRVRGAHAHDFLCLFYVVDGRWGRRVDGRDWTLETGDAFVVAPGAVIGADDGRPTDGEAYTVLFPAEAIDPDAAAPLVSWRGHPLLAPFVGSHRGGAQRLVVPPADRPGWLTRLAALDAELTARHDGFAEAARAHLTLLLVALGRLQDDVPAEAADPLLAAVFEQIEQRFRDPVSLRDIATTVGLTPGHLTTVVGRATGRTVQQWLTERRMREARRLLVGTDLTVAEVGRRVGYRDPGYFVRRFRTAHGTSPAAWRAA</sequence>